<reference evidence="2 3" key="1">
    <citation type="journal article" date="2011" name="J. Bacteriol.">
        <title>Genome Sequence of Mycoplasma putrefaciens Type Strain KS1.</title>
        <authorList>
            <person name="Calcutt M.J."/>
            <person name="Foecking M.F."/>
        </authorList>
    </citation>
    <scope>NUCLEOTIDE SEQUENCE [LARGE SCALE GENOMIC DNA]</scope>
    <source>
        <strain evidence="3">ATCC 15718 / NCTC 10155 / C30 KS-1 / KS-1</strain>
    </source>
</reference>
<keyword evidence="1" id="KW-0812">Transmembrane</keyword>
<feature type="transmembrane region" description="Helical" evidence="1">
    <location>
        <begin position="381"/>
        <end position="406"/>
    </location>
</feature>
<sequence>MQELYLKLIYLAKNIIKTEKLRYFIYKDAEFRDKFLVLINNILTLETNFEMSFEGQTYAKEFAKAFILITKQAEKQRFETFDDKTQDQISDDLDQLVKFIVKEYKVPRTKLLDQTELVTVQVISQSTELTNKMIEKWDQKVQESKTEQTADKPVESVTKPADLEAKNNQNLDNAANNLFSSLNQNILSNPDIPPIPTQDPRFYPYKTKPKFMPTFKIILSVLSAISTILLITTLSYLSLTRLDIKNGFDNGFDWNTYVKDSNKLTFLERFPLVGLGVRGFTSVISTLFYILPTAFICSYTKKSNSNPREKYRMSLLPVIVFLVLFGAVTATLSNFASISNISNAWKKELLGFITDEKEKFASQFDSFWQQVVNKYGPKINIAVILSITSMSLTIVTLIVAVILLIVNPKLDREKIQKATTEYQKVVLAAMNGEKYEMDPSIYDHVEVQIKEPSKFKLFLMKFKSQKDKSNDQKEDK</sequence>
<proteinExistence type="predicted"/>
<accession>A0A7U3ZSN8</accession>
<evidence type="ECO:0000313" key="2">
    <source>
        <dbReference type="EMBL" id="AEM68810.1"/>
    </source>
</evidence>
<organism evidence="2 3">
    <name type="scientific">Mycoplasma putrefaciens (strain ATCC 15718 / NCTC 10155 / C30 KS-1 / KS-1)</name>
    <dbReference type="NCBI Taxonomy" id="743965"/>
    <lineage>
        <taxon>Bacteria</taxon>
        <taxon>Bacillati</taxon>
        <taxon>Mycoplasmatota</taxon>
        <taxon>Mollicutes</taxon>
        <taxon>Mycoplasmataceae</taxon>
        <taxon>Mycoplasma</taxon>
    </lineage>
</organism>
<keyword evidence="1" id="KW-1133">Transmembrane helix</keyword>
<evidence type="ECO:0000256" key="1">
    <source>
        <dbReference type="SAM" id="Phobius"/>
    </source>
</evidence>
<dbReference type="EMBL" id="CP003021">
    <property type="protein sequence ID" value="AEM68810.1"/>
    <property type="molecule type" value="Genomic_DNA"/>
</dbReference>
<dbReference type="KEGG" id="mpf:MPUT_0437"/>
<evidence type="ECO:0000313" key="3">
    <source>
        <dbReference type="Proteomes" id="UP000008907"/>
    </source>
</evidence>
<feature type="transmembrane region" description="Helical" evidence="1">
    <location>
        <begin position="311"/>
        <end position="332"/>
    </location>
</feature>
<feature type="transmembrane region" description="Helical" evidence="1">
    <location>
        <begin position="217"/>
        <end position="239"/>
    </location>
</feature>
<feature type="transmembrane region" description="Helical" evidence="1">
    <location>
        <begin position="279"/>
        <end position="299"/>
    </location>
</feature>
<keyword evidence="1" id="KW-0472">Membrane</keyword>
<dbReference type="RefSeq" id="WP_014035166.1">
    <property type="nucleotide sequence ID" value="NC_015946.1"/>
</dbReference>
<name>A0A7U3ZSN8_MYCPK</name>
<dbReference type="AlphaFoldDB" id="A0A7U3ZSN8"/>
<protein>
    <submittedName>
        <fullName evidence="2">Uncharacterized protein</fullName>
    </submittedName>
</protein>
<dbReference type="Proteomes" id="UP000008907">
    <property type="component" value="Chromosome"/>
</dbReference>
<gene>
    <name evidence="2" type="ordered locus">MPUT_0437</name>
</gene>